<sequence>MPLLAALAAILMWSSLATLTVSLAGIPPLFLTGLSLFIGGALSIPWVRSWSLNGRALAVGTYGQLAYHVLYIVALRCAPPANANLVHYAWPSLILLMSPFAGKGMKLRGVHLHRGDGSNFGRHSGGK</sequence>
<organism evidence="2 3">
    <name type="scientific">Variovorax humicola</name>
    <dbReference type="NCBI Taxonomy" id="1769758"/>
    <lineage>
        <taxon>Bacteria</taxon>
        <taxon>Pseudomonadati</taxon>
        <taxon>Pseudomonadota</taxon>
        <taxon>Betaproteobacteria</taxon>
        <taxon>Burkholderiales</taxon>
        <taxon>Comamonadaceae</taxon>
        <taxon>Variovorax</taxon>
    </lineage>
</organism>
<protein>
    <recommendedName>
        <fullName evidence="4">EamA-like transporter family protein</fullName>
    </recommendedName>
</protein>
<reference evidence="2 3" key="1">
    <citation type="submission" date="2024-03" db="EMBL/GenBank/DDBJ databases">
        <title>Novel species of the genus Variovorax.</title>
        <authorList>
            <person name="Liu Q."/>
            <person name="Xin Y.-H."/>
        </authorList>
    </citation>
    <scope>NUCLEOTIDE SEQUENCE [LARGE SCALE GENOMIC DNA]</scope>
    <source>
        <strain evidence="2 3">KACC 18501</strain>
    </source>
</reference>
<comment type="caution">
    <text evidence="2">The sequence shown here is derived from an EMBL/GenBank/DDBJ whole genome shotgun (WGS) entry which is preliminary data.</text>
</comment>
<dbReference type="RefSeq" id="WP_340366322.1">
    <property type="nucleotide sequence ID" value="NZ_JBBKZV010000021.1"/>
</dbReference>
<evidence type="ECO:0000313" key="2">
    <source>
        <dbReference type="EMBL" id="MEJ8825290.1"/>
    </source>
</evidence>
<evidence type="ECO:0008006" key="4">
    <source>
        <dbReference type="Google" id="ProtNLM"/>
    </source>
</evidence>
<evidence type="ECO:0000256" key="1">
    <source>
        <dbReference type="SAM" id="Phobius"/>
    </source>
</evidence>
<accession>A0ABU8W5I6</accession>
<gene>
    <name evidence="2" type="ORF">WKW80_25230</name>
</gene>
<keyword evidence="1" id="KW-0812">Transmembrane</keyword>
<dbReference type="Proteomes" id="UP001363010">
    <property type="component" value="Unassembled WGS sequence"/>
</dbReference>
<keyword evidence="1" id="KW-1133">Transmembrane helix</keyword>
<name>A0ABU8W5I6_9BURK</name>
<feature type="transmembrane region" description="Helical" evidence="1">
    <location>
        <begin position="27"/>
        <end position="47"/>
    </location>
</feature>
<proteinExistence type="predicted"/>
<evidence type="ECO:0000313" key="3">
    <source>
        <dbReference type="Proteomes" id="UP001363010"/>
    </source>
</evidence>
<keyword evidence="3" id="KW-1185">Reference proteome</keyword>
<dbReference type="EMBL" id="JBBKZV010000021">
    <property type="protein sequence ID" value="MEJ8825290.1"/>
    <property type="molecule type" value="Genomic_DNA"/>
</dbReference>
<keyword evidence="1" id="KW-0472">Membrane</keyword>